<proteinExistence type="predicted"/>
<name>A0A414SK91_9FIRM</name>
<comment type="caution">
    <text evidence="1">The sequence shown here is derived from an EMBL/GenBank/DDBJ whole genome shotgun (WGS) entry which is preliminary data.</text>
</comment>
<dbReference type="EMBL" id="QRHZ01000001">
    <property type="protein sequence ID" value="RHG20002.1"/>
    <property type="molecule type" value="Genomic_DNA"/>
</dbReference>
<accession>A0A414SK91</accession>
<gene>
    <name evidence="1" type="ORF">DW272_02005</name>
</gene>
<reference evidence="1 2" key="1">
    <citation type="submission" date="2018-08" db="EMBL/GenBank/DDBJ databases">
        <title>A genome reference for cultivated species of the human gut microbiota.</title>
        <authorList>
            <person name="Zou Y."/>
            <person name="Xue W."/>
            <person name="Luo G."/>
        </authorList>
    </citation>
    <scope>NUCLEOTIDE SEQUENCE [LARGE SCALE GENOMIC DNA]</scope>
    <source>
        <strain evidence="1 2">AM22-9LB</strain>
    </source>
</reference>
<evidence type="ECO:0000313" key="1">
    <source>
        <dbReference type="EMBL" id="RHG20002.1"/>
    </source>
</evidence>
<organism evidence="1 2">
    <name type="scientific">Blautia obeum</name>
    <dbReference type="NCBI Taxonomy" id="40520"/>
    <lineage>
        <taxon>Bacteria</taxon>
        <taxon>Bacillati</taxon>
        <taxon>Bacillota</taxon>
        <taxon>Clostridia</taxon>
        <taxon>Lachnospirales</taxon>
        <taxon>Lachnospiraceae</taxon>
        <taxon>Blautia</taxon>
    </lineage>
</organism>
<dbReference type="Proteomes" id="UP000284220">
    <property type="component" value="Unassembled WGS sequence"/>
</dbReference>
<sequence>MSRIVLQKKDKQLIDSIFEHPDNIFSVHFAGYEDTVWCKSVSEIYMALEQFKRNGFVKTDENVELVV</sequence>
<dbReference type="AlphaFoldDB" id="A0A414SK91"/>
<dbReference type="RefSeq" id="WP_118197324.1">
    <property type="nucleotide sequence ID" value="NZ_QRHZ01000001.1"/>
</dbReference>
<protein>
    <submittedName>
        <fullName evidence="1">Uncharacterized protein</fullName>
    </submittedName>
</protein>
<evidence type="ECO:0000313" key="2">
    <source>
        <dbReference type="Proteomes" id="UP000284220"/>
    </source>
</evidence>